<dbReference type="AlphaFoldDB" id="A0A9Q3YMT9"/>
<sequence>MSFDDLPDQPPIYPREAEDYAREALDRSRQAAARVRNHMDIRYGDDYWQKMDIYLPDDTTHTDLPVLLFAHGGAWTHGYKEWLGLMAPVIVETPAIFVSVSYRLAPECRYPGPLEDCIAALAWVHDHIADYGGDPDRLYVGGHSAGGHLFALAALKPHLLARAGLPANLIKGCLPICSQLNLAFDDPAPGSGEARIYEMFLADRKDDRDASPLHNIGPNPPPFFIAHGGEDFPRIIESNRLMIAALKETGAAVRSHVEPGATHFGLALQMENPQSPVVRTLRDWLSNGPSGFDGPLH</sequence>
<dbReference type="GO" id="GO:0016787">
    <property type="term" value="F:hydrolase activity"/>
    <property type="evidence" value="ECO:0007669"/>
    <property type="project" value="UniProtKB-KW"/>
</dbReference>
<comment type="caution">
    <text evidence="3">The sequence shown here is derived from an EMBL/GenBank/DDBJ whole genome shotgun (WGS) entry which is preliminary data.</text>
</comment>
<dbReference type="RefSeq" id="WP_228234061.1">
    <property type="nucleotide sequence ID" value="NZ_JAJGNA010000012.1"/>
</dbReference>
<protein>
    <submittedName>
        <fullName evidence="3">Alpha/beta hydrolase</fullName>
    </submittedName>
</protein>
<dbReference type="Pfam" id="PF07859">
    <property type="entry name" value="Abhydrolase_3"/>
    <property type="match status" value="1"/>
</dbReference>
<reference evidence="3" key="1">
    <citation type="submission" date="2021-10" db="EMBL/GenBank/DDBJ databases">
        <title>The diversity and Nitrogen Metabolism of Culturable Nitrate-Utilizing Bacteria Within the Oxygen Minimum Zone of the Changjiang (Yangtze River)Estuary.</title>
        <authorList>
            <person name="Zhang D."/>
            <person name="Zheng J."/>
            <person name="Liu S."/>
            <person name="He W."/>
        </authorList>
    </citation>
    <scope>NUCLEOTIDE SEQUENCE</scope>
    <source>
        <strain evidence="3">FXH-223</strain>
    </source>
</reference>
<keyword evidence="1 3" id="KW-0378">Hydrolase</keyword>
<keyword evidence="4" id="KW-1185">Reference proteome</keyword>
<dbReference type="Gene3D" id="3.40.50.1820">
    <property type="entry name" value="alpha/beta hydrolase"/>
    <property type="match status" value="1"/>
</dbReference>
<evidence type="ECO:0000313" key="3">
    <source>
        <dbReference type="EMBL" id="MCC4309122.1"/>
    </source>
</evidence>
<organism evidence="3 4">
    <name type="scientific">Alloalcanivorax marinus</name>
    <dbReference type="NCBI Taxonomy" id="1177169"/>
    <lineage>
        <taxon>Bacteria</taxon>
        <taxon>Pseudomonadati</taxon>
        <taxon>Pseudomonadota</taxon>
        <taxon>Gammaproteobacteria</taxon>
        <taxon>Oceanospirillales</taxon>
        <taxon>Alcanivoracaceae</taxon>
        <taxon>Alloalcanivorax</taxon>
    </lineage>
</organism>
<evidence type="ECO:0000313" key="4">
    <source>
        <dbReference type="Proteomes" id="UP001108027"/>
    </source>
</evidence>
<gene>
    <name evidence="3" type="ORF">LL252_11120</name>
</gene>
<dbReference type="PANTHER" id="PTHR48081">
    <property type="entry name" value="AB HYDROLASE SUPERFAMILY PROTEIN C4A8.06C"/>
    <property type="match status" value="1"/>
</dbReference>
<dbReference type="Proteomes" id="UP001108027">
    <property type="component" value="Unassembled WGS sequence"/>
</dbReference>
<dbReference type="InterPro" id="IPR050300">
    <property type="entry name" value="GDXG_lipolytic_enzyme"/>
</dbReference>
<dbReference type="InterPro" id="IPR029058">
    <property type="entry name" value="AB_hydrolase_fold"/>
</dbReference>
<evidence type="ECO:0000256" key="1">
    <source>
        <dbReference type="ARBA" id="ARBA00022801"/>
    </source>
</evidence>
<accession>A0A9Q3YMT9</accession>
<feature type="domain" description="Alpha/beta hydrolase fold-3" evidence="2">
    <location>
        <begin position="67"/>
        <end position="263"/>
    </location>
</feature>
<proteinExistence type="predicted"/>
<dbReference type="EMBL" id="JAJGNA010000012">
    <property type="protein sequence ID" value="MCC4309122.1"/>
    <property type="molecule type" value="Genomic_DNA"/>
</dbReference>
<dbReference type="SUPFAM" id="SSF53474">
    <property type="entry name" value="alpha/beta-Hydrolases"/>
    <property type="match status" value="1"/>
</dbReference>
<name>A0A9Q3YMT9_9GAMM</name>
<dbReference type="InterPro" id="IPR013094">
    <property type="entry name" value="AB_hydrolase_3"/>
</dbReference>
<evidence type="ECO:0000259" key="2">
    <source>
        <dbReference type="Pfam" id="PF07859"/>
    </source>
</evidence>